<dbReference type="GO" id="GO:0003951">
    <property type="term" value="F:NAD+ kinase activity"/>
    <property type="evidence" value="ECO:0007669"/>
    <property type="project" value="InterPro"/>
</dbReference>
<accession>A0A9W4SB24</accession>
<evidence type="ECO:0000313" key="8">
    <source>
        <dbReference type="EMBL" id="CAI2163280.1"/>
    </source>
</evidence>
<organism evidence="8 9">
    <name type="scientific">Funneliformis geosporum</name>
    <dbReference type="NCBI Taxonomy" id="1117311"/>
    <lineage>
        <taxon>Eukaryota</taxon>
        <taxon>Fungi</taxon>
        <taxon>Fungi incertae sedis</taxon>
        <taxon>Mucoromycota</taxon>
        <taxon>Glomeromycotina</taxon>
        <taxon>Glomeromycetes</taxon>
        <taxon>Glomerales</taxon>
        <taxon>Glomeraceae</taxon>
        <taxon>Funneliformis</taxon>
    </lineage>
</organism>
<proteinExistence type="inferred from homology"/>
<keyword evidence="5" id="KW-0067">ATP-binding</keyword>
<keyword evidence="9" id="KW-1185">Reference proteome</keyword>
<keyword evidence="3" id="KW-0547">Nucleotide-binding</keyword>
<dbReference type="InterPro" id="IPR017437">
    <property type="entry name" value="ATP-NAD_kinase_PpnK-typ_C"/>
</dbReference>
<dbReference type="GO" id="GO:0005524">
    <property type="term" value="F:ATP binding"/>
    <property type="evidence" value="ECO:0007669"/>
    <property type="project" value="UniProtKB-KW"/>
</dbReference>
<dbReference type="FunFam" id="2.60.200.30:FF:000009">
    <property type="entry name" value="Poly(P)/ATP NAD kinase"/>
    <property type="match status" value="1"/>
</dbReference>
<dbReference type="HAMAP" id="MF_00361">
    <property type="entry name" value="NAD_kinase"/>
    <property type="match status" value="1"/>
</dbReference>
<evidence type="ECO:0000256" key="5">
    <source>
        <dbReference type="ARBA" id="ARBA00022840"/>
    </source>
</evidence>
<dbReference type="Proteomes" id="UP001153678">
    <property type="component" value="Unassembled WGS sequence"/>
</dbReference>
<keyword evidence="6" id="KW-0521">NADP</keyword>
<evidence type="ECO:0000256" key="6">
    <source>
        <dbReference type="ARBA" id="ARBA00022857"/>
    </source>
</evidence>
<dbReference type="InterPro" id="IPR002504">
    <property type="entry name" value="NADK"/>
</dbReference>
<dbReference type="Pfam" id="PF01513">
    <property type="entry name" value="NAD_kinase"/>
    <property type="match status" value="1"/>
</dbReference>
<sequence length="428" mass="47986">MSFRRTLSLFNPFTTIRYESRPALCHTLSFAYSKKHFINFRSYSSTTNLPNKVKLLLSEIESTIATGGVSKGIKQVVGSTYGGNYRLKWTETPRSVLVVKKPFTESTSEAFVEILSWLRESHPDINIIVEPEVIKEFGKELSYVNVIPQGQQDEYARTVDFVITLGGDGTILHVSSIFNKCVPPVISFSMGTFGFLLPFRILNKFIIKTFLVIGWVNYIDIKHYKTALEDMIKGGVSLLLRMRLSCSIWTAEGQRITKNGIEIDDLQAMNEVNLHRGRYPHLTAIDCFVDGQFLTDAVADGLIVGTPTGSTAYSLSAGGPIIHPSVQSLIITPICPRSLSFRPVLLPSGVRIQLRIGEESRAPAEVTVDGREIFMLNKGEYLEVQMSPYPIPCVNRIDEGVDWVKDINDLLKWNQNFVNKQLLVHGFS</sequence>
<reference evidence="8" key="1">
    <citation type="submission" date="2022-08" db="EMBL/GenBank/DDBJ databases">
        <authorList>
            <person name="Kallberg Y."/>
            <person name="Tangrot J."/>
            <person name="Rosling A."/>
        </authorList>
    </citation>
    <scope>NUCLEOTIDE SEQUENCE</scope>
    <source>
        <strain evidence="8">Wild A</strain>
    </source>
</reference>
<comment type="caution">
    <text evidence="8">The sequence shown here is derived from an EMBL/GenBank/DDBJ whole genome shotgun (WGS) entry which is preliminary data.</text>
</comment>
<evidence type="ECO:0000256" key="4">
    <source>
        <dbReference type="ARBA" id="ARBA00022777"/>
    </source>
</evidence>
<evidence type="ECO:0000256" key="7">
    <source>
        <dbReference type="ARBA" id="ARBA00023027"/>
    </source>
</evidence>
<dbReference type="GO" id="GO:0006741">
    <property type="term" value="P:NADP+ biosynthetic process"/>
    <property type="evidence" value="ECO:0007669"/>
    <property type="project" value="InterPro"/>
</dbReference>
<dbReference type="Pfam" id="PF20143">
    <property type="entry name" value="NAD_kinase_C"/>
    <property type="match status" value="1"/>
</dbReference>
<dbReference type="SUPFAM" id="SSF111331">
    <property type="entry name" value="NAD kinase/diacylglycerol kinase-like"/>
    <property type="match status" value="1"/>
</dbReference>
<keyword evidence="7" id="KW-0520">NAD</keyword>
<dbReference type="InterPro" id="IPR016064">
    <property type="entry name" value="NAD/diacylglycerol_kinase_sf"/>
</dbReference>
<dbReference type="PANTHER" id="PTHR20275">
    <property type="entry name" value="NAD KINASE"/>
    <property type="match status" value="1"/>
</dbReference>
<dbReference type="Gene3D" id="3.40.50.10330">
    <property type="entry name" value="Probable inorganic polyphosphate/atp-NAD kinase, domain 1"/>
    <property type="match status" value="1"/>
</dbReference>
<gene>
    <name evidence="8" type="ORF">FWILDA_LOCUS989</name>
</gene>
<name>A0A9W4SB24_9GLOM</name>
<dbReference type="OrthoDB" id="24581at2759"/>
<dbReference type="AlphaFoldDB" id="A0A9W4SB24"/>
<dbReference type="GO" id="GO:0019674">
    <property type="term" value="P:NAD+ metabolic process"/>
    <property type="evidence" value="ECO:0007669"/>
    <property type="project" value="InterPro"/>
</dbReference>
<comment type="similarity">
    <text evidence="1">Belongs to the NAD kinase family.</text>
</comment>
<dbReference type="Gene3D" id="2.60.200.30">
    <property type="entry name" value="Probable inorganic polyphosphate/atp-NAD kinase, domain 2"/>
    <property type="match status" value="1"/>
</dbReference>
<dbReference type="EMBL" id="CAMKVN010000082">
    <property type="protein sequence ID" value="CAI2163280.1"/>
    <property type="molecule type" value="Genomic_DNA"/>
</dbReference>
<dbReference type="InterPro" id="IPR017438">
    <property type="entry name" value="ATP-NAD_kinase_N"/>
</dbReference>
<evidence type="ECO:0000256" key="3">
    <source>
        <dbReference type="ARBA" id="ARBA00022741"/>
    </source>
</evidence>
<keyword evidence="2" id="KW-0808">Transferase</keyword>
<protein>
    <submittedName>
        <fullName evidence="8">12256_t:CDS:1</fullName>
    </submittedName>
</protein>
<evidence type="ECO:0000256" key="1">
    <source>
        <dbReference type="ARBA" id="ARBA00010995"/>
    </source>
</evidence>
<keyword evidence="4" id="KW-0418">Kinase</keyword>
<dbReference type="PANTHER" id="PTHR20275:SF26">
    <property type="entry name" value="NADH KINASE POS5, MITOCHONDRIAL"/>
    <property type="match status" value="1"/>
</dbReference>
<evidence type="ECO:0000313" key="9">
    <source>
        <dbReference type="Proteomes" id="UP001153678"/>
    </source>
</evidence>
<evidence type="ECO:0000256" key="2">
    <source>
        <dbReference type="ARBA" id="ARBA00022679"/>
    </source>
</evidence>